<feature type="region of interest" description="Disordered" evidence="1">
    <location>
        <begin position="11"/>
        <end position="39"/>
    </location>
</feature>
<organism evidence="3 4">
    <name type="scientific">Ensete ventricosum</name>
    <name type="common">Abyssinian banana</name>
    <name type="synonym">Musa ensete</name>
    <dbReference type="NCBI Taxonomy" id="4639"/>
    <lineage>
        <taxon>Eukaryota</taxon>
        <taxon>Viridiplantae</taxon>
        <taxon>Streptophyta</taxon>
        <taxon>Embryophyta</taxon>
        <taxon>Tracheophyta</taxon>
        <taxon>Spermatophyta</taxon>
        <taxon>Magnoliopsida</taxon>
        <taxon>Liliopsida</taxon>
        <taxon>Zingiberales</taxon>
        <taxon>Musaceae</taxon>
        <taxon>Ensete</taxon>
    </lineage>
</organism>
<dbReference type="Proteomes" id="UP001222027">
    <property type="component" value="Unassembled WGS sequence"/>
</dbReference>
<reference evidence="3 4" key="1">
    <citation type="submission" date="2022-12" db="EMBL/GenBank/DDBJ databases">
        <title>Chromosome-scale assembly of the Ensete ventricosum genome.</title>
        <authorList>
            <person name="Dussert Y."/>
            <person name="Stocks J."/>
            <person name="Wendawek A."/>
            <person name="Woldeyes F."/>
            <person name="Nichols R.A."/>
            <person name="Borrell J.S."/>
        </authorList>
    </citation>
    <scope>NUCLEOTIDE SEQUENCE [LARGE SCALE GENOMIC DNA]</scope>
    <source>
        <strain evidence="4">cv. Maze</strain>
        <tissue evidence="3">Seeds</tissue>
    </source>
</reference>
<evidence type="ECO:0000313" key="3">
    <source>
        <dbReference type="EMBL" id="KAJ8470135.1"/>
    </source>
</evidence>
<dbReference type="InterPro" id="IPR058866">
    <property type="entry name" value="GDPGP1_N"/>
</dbReference>
<feature type="domain" description="GDPGP1-like N-terminal" evidence="2">
    <location>
        <begin position="82"/>
        <end position="156"/>
    </location>
</feature>
<name>A0AAV8QF32_ENSVE</name>
<keyword evidence="4" id="KW-1185">Reference proteome</keyword>
<feature type="compositionally biased region" description="Low complexity" evidence="1">
    <location>
        <begin position="18"/>
        <end position="29"/>
    </location>
</feature>
<proteinExistence type="predicted"/>
<comment type="caution">
    <text evidence="3">The sequence shown here is derived from an EMBL/GenBank/DDBJ whole genome shotgun (WGS) entry which is preliminary data.</text>
</comment>
<dbReference type="EMBL" id="JAQQAF010000007">
    <property type="protein sequence ID" value="KAJ8470135.1"/>
    <property type="molecule type" value="Genomic_DNA"/>
</dbReference>
<dbReference type="AlphaFoldDB" id="A0AAV8QF32"/>
<protein>
    <recommendedName>
        <fullName evidence="2">GDPGP1-like N-terminal domain-containing protein</fullName>
    </recommendedName>
</protein>
<accession>A0AAV8QF32</accession>
<evidence type="ECO:0000313" key="4">
    <source>
        <dbReference type="Proteomes" id="UP001222027"/>
    </source>
</evidence>
<sequence length="265" mass="29761">MTINHQQLLKPPPLDSFPVSASLPSPASPRARRNPSGGVVRRSSALGRFIDFLSARYRIEKLLRQLLCCFLSSMLLFLDELLHIILPSQWENHAWKDQFKYDVTTCQMKLTAGGKLITELNGNWNSNVIVDENKMFQSASPNRASYVKPHREDLFFVTIMAELLDEKVLGSMIWIAAVVDKLSFNIFLDYDSSKSSVHRCFQKMVCKVSGHQLSAWECGGYFISVRDLDEEMTKAMIKTTDALQMPLPSTALDGGAPVAPASQLF</sequence>
<evidence type="ECO:0000256" key="1">
    <source>
        <dbReference type="SAM" id="MobiDB-lite"/>
    </source>
</evidence>
<gene>
    <name evidence="3" type="ORF">OPV22_024478</name>
</gene>
<evidence type="ECO:0000259" key="2">
    <source>
        <dbReference type="Pfam" id="PF26217"/>
    </source>
</evidence>
<dbReference type="Pfam" id="PF26217">
    <property type="entry name" value="GDPGP1_N"/>
    <property type="match status" value="1"/>
</dbReference>